<dbReference type="GO" id="GO:0000340">
    <property type="term" value="F:RNA 7-methylguanosine cap binding"/>
    <property type="evidence" value="ECO:0007669"/>
    <property type="project" value="TreeGrafter"/>
</dbReference>
<dbReference type="SUPFAM" id="SSF55418">
    <property type="entry name" value="eIF4e-like"/>
    <property type="match status" value="1"/>
</dbReference>
<dbReference type="OMA" id="KTHNDSM"/>
<keyword evidence="3" id="KW-0496">Mitochondrion</keyword>
<dbReference type="EMBL" id="OVEO01000010">
    <property type="protein sequence ID" value="SPQ98918.1"/>
    <property type="molecule type" value="Genomic_DNA"/>
</dbReference>
<dbReference type="OrthoDB" id="590761at2759"/>
<dbReference type="Pfam" id="PF01652">
    <property type="entry name" value="IF4E"/>
    <property type="match status" value="1"/>
</dbReference>
<evidence type="ECO:0000313" key="2">
    <source>
        <dbReference type="EMBL" id="CEP02063.1"/>
    </source>
</evidence>
<dbReference type="InterPro" id="IPR023398">
    <property type="entry name" value="TIF_eIF4e-like"/>
</dbReference>
<dbReference type="GO" id="GO:0003743">
    <property type="term" value="F:translation initiation factor activity"/>
    <property type="evidence" value="ECO:0007669"/>
    <property type="project" value="UniProtKB-KW"/>
</dbReference>
<dbReference type="InterPro" id="IPR019770">
    <property type="entry name" value="TIF_eIF_4E_CS"/>
</dbReference>
<reference evidence="2 4" key="1">
    <citation type="submission" date="2015-02" db="EMBL/GenBank/DDBJ databases">
        <authorList>
            <person name="Chooi Y.-H."/>
        </authorList>
    </citation>
    <scope>NUCLEOTIDE SEQUENCE [LARGE SCALE GENOMIC DNA]</scope>
    <source>
        <strain evidence="2">E3</strain>
    </source>
</reference>
<evidence type="ECO:0000313" key="5">
    <source>
        <dbReference type="Proteomes" id="UP000290189"/>
    </source>
</evidence>
<accession>A0A0G4J338</accession>
<evidence type="ECO:0000256" key="1">
    <source>
        <dbReference type="RuleBase" id="RU004374"/>
    </source>
</evidence>
<evidence type="ECO:0000313" key="3">
    <source>
        <dbReference type="EMBL" id="SPQ98918.1"/>
    </source>
</evidence>
<comment type="similarity">
    <text evidence="1">Belongs to the eukaryotic initiation factor 4E family.</text>
</comment>
<evidence type="ECO:0000313" key="4">
    <source>
        <dbReference type="Proteomes" id="UP000039324"/>
    </source>
</evidence>
<reference evidence="3 5" key="2">
    <citation type="submission" date="2018-03" db="EMBL/GenBank/DDBJ databases">
        <authorList>
            <person name="Fogelqvist J."/>
        </authorList>
    </citation>
    <scope>NUCLEOTIDE SEQUENCE [LARGE SCALE GENOMIC DNA]</scope>
</reference>
<dbReference type="GO" id="GO:0016281">
    <property type="term" value="C:eukaryotic translation initiation factor 4F complex"/>
    <property type="evidence" value="ECO:0007669"/>
    <property type="project" value="TreeGrafter"/>
</dbReference>
<keyword evidence="4" id="KW-1185">Reference proteome</keyword>
<proteinExistence type="inferred from homology"/>
<organism evidence="2 4">
    <name type="scientific">Plasmodiophora brassicae</name>
    <name type="common">Clubroot disease agent</name>
    <dbReference type="NCBI Taxonomy" id="37360"/>
    <lineage>
        <taxon>Eukaryota</taxon>
        <taxon>Sar</taxon>
        <taxon>Rhizaria</taxon>
        <taxon>Endomyxa</taxon>
        <taxon>Phytomyxea</taxon>
        <taxon>Plasmodiophorida</taxon>
        <taxon>Plasmodiophoridae</taxon>
        <taxon>Plasmodiophora</taxon>
    </lineage>
</organism>
<sequence length="188" mass="21622">MASRGEAPSQHRLKHAFAMWVAPRTSNVFAQNYQQHLVKMATFSTVEEFWRYYSWIIRPSSMTINCDFHLFKDSVRPIWEDEANQKGGKWEIHLRKGVASRCFEDVILAVLGDQFRVGDEICGVVVSIKTHDDMISVWNRSADDKDVIMSIRDTLKQVLNVPSNAAFEYHAHVSKLAQHQSTKSSSRH</sequence>
<dbReference type="InterPro" id="IPR001040">
    <property type="entry name" value="TIF_eIF_4E"/>
</dbReference>
<protein>
    <recommendedName>
        <fullName evidence="6">mRNA cap-binding protein</fullName>
    </recommendedName>
</protein>
<dbReference type="PANTHER" id="PTHR11960:SF18">
    <property type="entry name" value="EUKARYOTIC TRANSLATION INITIATION FACTOR 4E HOMOLOGOUS PROTEIN, ISOFORM B"/>
    <property type="match status" value="1"/>
</dbReference>
<dbReference type="AlphaFoldDB" id="A0A0G4J338"/>
<keyword evidence="1" id="KW-0396">Initiation factor</keyword>
<gene>
    <name evidence="2" type="ORF">PBRA_002328</name>
    <name evidence="3" type="ORF">PLBR_LOCUS6133</name>
</gene>
<dbReference type="PANTHER" id="PTHR11960">
    <property type="entry name" value="EUKARYOTIC TRANSLATION INITIATION FACTOR 4E RELATED"/>
    <property type="match status" value="1"/>
</dbReference>
<dbReference type="PROSITE" id="PS00813">
    <property type="entry name" value="IF4E"/>
    <property type="match status" value="1"/>
</dbReference>
<dbReference type="Proteomes" id="UP000290189">
    <property type="component" value="Unassembled WGS sequence"/>
</dbReference>
<name>A0A0G4J338_PLABS</name>
<keyword evidence="1" id="KW-0648">Protein biosynthesis</keyword>
<dbReference type="STRING" id="37360.A0A0G4J338"/>
<evidence type="ECO:0008006" key="6">
    <source>
        <dbReference type="Google" id="ProtNLM"/>
    </source>
</evidence>
<keyword evidence="1" id="KW-0694">RNA-binding</keyword>
<dbReference type="EMBL" id="CDSF01000122">
    <property type="protein sequence ID" value="CEP02063.1"/>
    <property type="molecule type" value="Genomic_DNA"/>
</dbReference>
<dbReference type="Gene3D" id="3.30.760.10">
    <property type="entry name" value="RNA Cap, Translation Initiation Factor Eif4e"/>
    <property type="match status" value="1"/>
</dbReference>
<dbReference type="Proteomes" id="UP000039324">
    <property type="component" value="Unassembled WGS sequence"/>
</dbReference>
<geneLocation type="mitochondrion" evidence="3"/>